<dbReference type="InterPro" id="IPR009000">
    <property type="entry name" value="Transl_B-barrel_sf"/>
</dbReference>
<dbReference type="NCBIfam" id="TIGR02273">
    <property type="entry name" value="16S_RimM"/>
    <property type="match status" value="1"/>
</dbReference>
<organism evidence="8 9">
    <name type="scientific">Aquicella siphonis</name>
    <dbReference type="NCBI Taxonomy" id="254247"/>
    <lineage>
        <taxon>Bacteria</taxon>
        <taxon>Pseudomonadati</taxon>
        <taxon>Pseudomonadota</taxon>
        <taxon>Gammaproteobacteria</taxon>
        <taxon>Legionellales</taxon>
        <taxon>Coxiellaceae</taxon>
        <taxon>Aquicella</taxon>
    </lineage>
</organism>
<dbReference type="Gene3D" id="2.40.30.60">
    <property type="entry name" value="RimM"/>
    <property type="match status" value="1"/>
</dbReference>
<dbReference type="KEGG" id="asip:AQUSIP_15930"/>
<comment type="subcellular location">
    <subcellularLocation>
        <location evidence="5">Cytoplasm</location>
    </subcellularLocation>
</comment>
<keyword evidence="9" id="KW-1185">Reference proteome</keyword>
<gene>
    <name evidence="5 8" type="primary">rimM</name>
    <name evidence="8" type="ORF">AQUSIP_15930</name>
</gene>
<sequence length="170" mass="18997">MKNANQAYIIVGKIGAAYGVHGWLKIYVYTEFDSSILDYQPWHLQQNNGPWTPVNIESARAHGKGLIVKLTGINSPEEARQLTGALIAVTRSQLPRLKENEYYWSDLIGLTVINKNGATLGKVIYLMATGSNDVLVVKGDREHAIPYLPGKVVTRVDLDKQEIHVDWELL</sequence>
<dbReference type="GO" id="GO:0006364">
    <property type="term" value="P:rRNA processing"/>
    <property type="evidence" value="ECO:0007669"/>
    <property type="project" value="UniProtKB-UniRule"/>
</dbReference>
<dbReference type="InterPro" id="IPR056792">
    <property type="entry name" value="PRC_RimM"/>
</dbReference>
<evidence type="ECO:0000256" key="3">
    <source>
        <dbReference type="ARBA" id="ARBA00022552"/>
    </source>
</evidence>
<dbReference type="SUPFAM" id="SSF50447">
    <property type="entry name" value="Translation proteins"/>
    <property type="match status" value="1"/>
</dbReference>
<comment type="similarity">
    <text evidence="5">Belongs to the RimM family.</text>
</comment>
<name>A0A5E4PH98_9COXI</name>
<proteinExistence type="inferred from homology"/>
<dbReference type="RefSeq" id="WP_148339512.1">
    <property type="nucleotide sequence ID" value="NZ_LR699119.1"/>
</dbReference>
<dbReference type="Proteomes" id="UP000324194">
    <property type="component" value="Chromosome 1"/>
</dbReference>
<dbReference type="InterPro" id="IPR036976">
    <property type="entry name" value="RimM_N_sf"/>
</dbReference>
<dbReference type="InterPro" id="IPR002676">
    <property type="entry name" value="RimM_N"/>
</dbReference>
<evidence type="ECO:0000256" key="2">
    <source>
        <dbReference type="ARBA" id="ARBA00022517"/>
    </source>
</evidence>
<dbReference type="SUPFAM" id="SSF50346">
    <property type="entry name" value="PRC-barrel domain"/>
    <property type="match status" value="1"/>
</dbReference>
<accession>A0A5E4PH98</accession>
<dbReference type="GO" id="GO:0043022">
    <property type="term" value="F:ribosome binding"/>
    <property type="evidence" value="ECO:0007669"/>
    <property type="project" value="InterPro"/>
</dbReference>
<evidence type="ECO:0000259" key="7">
    <source>
        <dbReference type="Pfam" id="PF24986"/>
    </source>
</evidence>
<evidence type="ECO:0000256" key="1">
    <source>
        <dbReference type="ARBA" id="ARBA00022490"/>
    </source>
</evidence>
<evidence type="ECO:0000256" key="4">
    <source>
        <dbReference type="ARBA" id="ARBA00023186"/>
    </source>
</evidence>
<dbReference type="HAMAP" id="MF_00014">
    <property type="entry name" value="Ribosome_mat_RimM"/>
    <property type="match status" value="1"/>
</dbReference>
<keyword evidence="2 5" id="KW-0690">Ribosome biogenesis</keyword>
<evidence type="ECO:0000259" key="6">
    <source>
        <dbReference type="Pfam" id="PF01782"/>
    </source>
</evidence>
<dbReference type="GO" id="GO:0042274">
    <property type="term" value="P:ribosomal small subunit biogenesis"/>
    <property type="evidence" value="ECO:0007669"/>
    <property type="project" value="UniProtKB-UniRule"/>
</dbReference>
<dbReference type="EMBL" id="LR699119">
    <property type="protein sequence ID" value="VVC76284.1"/>
    <property type="molecule type" value="Genomic_DNA"/>
</dbReference>
<evidence type="ECO:0000313" key="9">
    <source>
        <dbReference type="Proteomes" id="UP000324194"/>
    </source>
</evidence>
<keyword evidence="3 5" id="KW-0698">rRNA processing</keyword>
<keyword evidence="4 5" id="KW-0143">Chaperone</keyword>
<dbReference type="Pfam" id="PF24986">
    <property type="entry name" value="PRC_RimM"/>
    <property type="match status" value="1"/>
</dbReference>
<protein>
    <recommendedName>
        <fullName evidence="5">Ribosome maturation factor RimM</fullName>
    </recommendedName>
</protein>
<reference evidence="8 9" key="1">
    <citation type="submission" date="2019-08" db="EMBL/GenBank/DDBJ databases">
        <authorList>
            <person name="Guy L."/>
        </authorList>
    </citation>
    <scope>NUCLEOTIDE SEQUENCE [LARGE SCALE GENOMIC DNA]</scope>
    <source>
        <strain evidence="8 9">SGT-108</strain>
    </source>
</reference>
<evidence type="ECO:0000313" key="8">
    <source>
        <dbReference type="EMBL" id="VVC76284.1"/>
    </source>
</evidence>
<dbReference type="InterPro" id="IPR011961">
    <property type="entry name" value="RimM"/>
</dbReference>
<feature type="domain" description="Ribosome maturation factor RimM PRC barrel" evidence="7">
    <location>
        <begin position="104"/>
        <end position="167"/>
    </location>
</feature>
<dbReference type="Pfam" id="PF01782">
    <property type="entry name" value="RimM"/>
    <property type="match status" value="1"/>
</dbReference>
<comment type="domain">
    <text evidence="5">The PRC barrel domain binds ribosomal protein uS19.</text>
</comment>
<comment type="function">
    <text evidence="5">An accessory protein needed during the final step in the assembly of 30S ribosomal subunit, possibly for assembly of the head region. Essential for efficient processing of 16S rRNA. May be needed both before and after RbfA during the maturation of 16S rRNA. It has affinity for free ribosomal 30S subunits but not for 70S ribosomes.</text>
</comment>
<dbReference type="InterPro" id="IPR011033">
    <property type="entry name" value="PRC_barrel-like_sf"/>
</dbReference>
<dbReference type="PANTHER" id="PTHR33692:SF1">
    <property type="entry name" value="RIBOSOME MATURATION FACTOR RIMM"/>
    <property type="match status" value="1"/>
</dbReference>
<evidence type="ECO:0000256" key="5">
    <source>
        <dbReference type="HAMAP-Rule" id="MF_00014"/>
    </source>
</evidence>
<dbReference type="GO" id="GO:0005840">
    <property type="term" value="C:ribosome"/>
    <property type="evidence" value="ECO:0007669"/>
    <property type="project" value="InterPro"/>
</dbReference>
<comment type="subunit">
    <text evidence="5">Binds ribosomal protein uS19.</text>
</comment>
<dbReference type="PANTHER" id="PTHR33692">
    <property type="entry name" value="RIBOSOME MATURATION FACTOR RIMM"/>
    <property type="match status" value="1"/>
</dbReference>
<dbReference type="GO" id="GO:0005737">
    <property type="term" value="C:cytoplasm"/>
    <property type="evidence" value="ECO:0007669"/>
    <property type="project" value="UniProtKB-SubCell"/>
</dbReference>
<feature type="domain" description="RimM N-terminal" evidence="6">
    <location>
        <begin position="11"/>
        <end position="93"/>
    </location>
</feature>
<dbReference type="AlphaFoldDB" id="A0A5E4PH98"/>
<dbReference type="Gene3D" id="2.30.30.240">
    <property type="entry name" value="PRC-barrel domain"/>
    <property type="match status" value="1"/>
</dbReference>
<dbReference type="OrthoDB" id="9783509at2"/>
<keyword evidence="1 5" id="KW-0963">Cytoplasm</keyword>